<dbReference type="OrthoDB" id="2103031at2759"/>
<gene>
    <name evidence="2" type="ORF">IFR04_009298</name>
</gene>
<dbReference type="AlphaFoldDB" id="A0A8H7W9H7"/>
<proteinExistence type="predicted"/>
<comment type="caution">
    <text evidence="2">The sequence shown here is derived from an EMBL/GenBank/DDBJ whole genome shotgun (WGS) entry which is preliminary data.</text>
</comment>
<accession>A0A8H7W9H7</accession>
<feature type="compositionally biased region" description="Basic and acidic residues" evidence="1">
    <location>
        <begin position="26"/>
        <end position="37"/>
    </location>
</feature>
<feature type="region of interest" description="Disordered" evidence="1">
    <location>
        <begin position="330"/>
        <end position="352"/>
    </location>
</feature>
<feature type="region of interest" description="Disordered" evidence="1">
    <location>
        <begin position="231"/>
        <end position="299"/>
    </location>
</feature>
<reference evidence="2" key="1">
    <citation type="submission" date="2021-02" db="EMBL/GenBank/DDBJ databases">
        <title>Genome sequence Cadophora malorum strain M34.</title>
        <authorList>
            <person name="Stefanovic E."/>
            <person name="Vu D."/>
            <person name="Scully C."/>
            <person name="Dijksterhuis J."/>
            <person name="Roader J."/>
            <person name="Houbraken J."/>
        </authorList>
    </citation>
    <scope>NUCLEOTIDE SEQUENCE</scope>
    <source>
        <strain evidence="2">M34</strain>
    </source>
</reference>
<feature type="compositionally biased region" description="Low complexity" evidence="1">
    <location>
        <begin position="239"/>
        <end position="252"/>
    </location>
</feature>
<dbReference type="Proteomes" id="UP000664132">
    <property type="component" value="Unassembled WGS sequence"/>
</dbReference>
<evidence type="ECO:0000313" key="3">
    <source>
        <dbReference type="Proteomes" id="UP000664132"/>
    </source>
</evidence>
<organism evidence="2 3">
    <name type="scientific">Cadophora malorum</name>
    <dbReference type="NCBI Taxonomy" id="108018"/>
    <lineage>
        <taxon>Eukaryota</taxon>
        <taxon>Fungi</taxon>
        <taxon>Dikarya</taxon>
        <taxon>Ascomycota</taxon>
        <taxon>Pezizomycotina</taxon>
        <taxon>Leotiomycetes</taxon>
        <taxon>Helotiales</taxon>
        <taxon>Ploettnerulaceae</taxon>
        <taxon>Cadophora</taxon>
    </lineage>
</organism>
<feature type="compositionally biased region" description="Basic and acidic residues" evidence="1">
    <location>
        <begin position="330"/>
        <end position="342"/>
    </location>
</feature>
<name>A0A8H7W9H7_9HELO</name>
<protein>
    <recommendedName>
        <fullName evidence="4">Autophagy protein</fullName>
    </recommendedName>
</protein>
<feature type="compositionally biased region" description="Low complexity" evidence="1">
    <location>
        <begin position="51"/>
        <end position="78"/>
    </location>
</feature>
<sequence length="352" mass="39414">MGWFWGSSASDGDEKSNDPLRNLDPSLREFLKKESPVKYDASNPPAPTQTPAPVTTTPQPTERLLSKPPTTSSSSPETSSEDTSSEPKVPPQSLYKDGRYAHLWKTYQSQHDVESSSKSDQEKIDDVLEGYKYRKAEIGRAALENCALEQWEVNDCFRNGGWASRLTMCRKENRELERCYTMQGKFLKALGYLSTFDRPPEVDEQIQMHADTLYHRMLDQEAAIEAAKTSGKPIPEFPPLLSSSTPSTSPSTTKKKSSTPPGAAHANLDENKLKPSDLPPKVQAAFKKRLDGLSDEEREVEERAIKAEIQAGEQVAQSLGNIYERQAEEKRLRKEQGKETIGDRVSSIFGFR</sequence>
<keyword evidence="3" id="KW-1185">Reference proteome</keyword>
<evidence type="ECO:0000313" key="2">
    <source>
        <dbReference type="EMBL" id="KAG4417568.1"/>
    </source>
</evidence>
<evidence type="ECO:0008006" key="4">
    <source>
        <dbReference type="Google" id="ProtNLM"/>
    </source>
</evidence>
<evidence type="ECO:0000256" key="1">
    <source>
        <dbReference type="SAM" id="MobiDB-lite"/>
    </source>
</evidence>
<dbReference type="EMBL" id="JAFJYH010000151">
    <property type="protein sequence ID" value="KAG4417568.1"/>
    <property type="molecule type" value="Genomic_DNA"/>
</dbReference>
<feature type="region of interest" description="Disordered" evidence="1">
    <location>
        <begin position="1"/>
        <end position="94"/>
    </location>
</feature>